<dbReference type="AlphaFoldDB" id="A0A238KS14"/>
<dbReference type="EMBL" id="FXYF01000008">
    <property type="protein sequence ID" value="SMX44826.1"/>
    <property type="molecule type" value="Genomic_DNA"/>
</dbReference>
<protein>
    <recommendedName>
        <fullName evidence="4">5-aminolevulinate synthase</fullName>
    </recommendedName>
</protein>
<organism evidence="2 3">
    <name type="scientific">Maliponia aquimaris</name>
    <dbReference type="NCBI Taxonomy" id="1673631"/>
    <lineage>
        <taxon>Bacteria</taxon>
        <taxon>Pseudomonadati</taxon>
        <taxon>Pseudomonadota</taxon>
        <taxon>Alphaproteobacteria</taxon>
        <taxon>Rhodobacterales</taxon>
        <taxon>Paracoccaceae</taxon>
        <taxon>Maliponia</taxon>
    </lineage>
</organism>
<sequence length="110" mass="11125">MVPLVFPLFSPPVLVLLTAIGYVVATVGMKAAASGFHVAGVCIALTGFTLAFAAEVALMRVTHLSVLYIAILAVETVLVLAFAASIGEGFDLRQGVGAALVLAGLVVVAT</sequence>
<dbReference type="Proteomes" id="UP000207598">
    <property type="component" value="Unassembled WGS sequence"/>
</dbReference>
<evidence type="ECO:0008006" key="4">
    <source>
        <dbReference type="Google" id="ProtNLM"/>
    </source>
</evidence>
<keyword evidence="1" id="KW-0472">Membrane</keyword>
<evidence type="ECO:0000313" key="2">
    <source>
        <dbReference type="EMBL" id="SMX44826.1"/>
    </source>
</evidence>
<dbReference type="SUPFAM" id="SSF103481">
    <property type="entry name" value="Multidrug resistance efflux transporter EmrE"/>
    <property type="match status" value="1"/>
</dbReference>
<dbReference type="RefSeq" id="WP_094021877.1">
    <property type="nucleotide sequence ID" value="NZ_FXYF01000008.1"/>
</dbReference>
<accession>A0A238KS14</accession>
<name>A0A238KS14_9RHOB</name>
<feature type="transmembrane region" description="Helical" evidence="1">
    <location>
        <begin position="66"/>
        <end position="86"/>
    </location>
</feature>
<keyword evidence="1" id="KW-1133">Transmembrane helix</keyword>
<dbReference type="OrthoDB" id="7644846at2"/>
<feature type="transmembrane region" description="Helical" evidence="1">
    <location>
        <begin position="92"/>
        <end position="109"/>
    </location>
</feature>
<proteinExistence type="predicted"/>
<evidence type="ECO:0000256" key="1">
    <source>
        <dbReference type="SAM" id="Phobius"/>
    </source>
</evidence>
<feature type="transmembrane region" description="Helical" evidence="1">
    <location>
        <begin position="35"/>
        <end position="54"/>
    </location>
</feature>
<evidence type="ECO:0000313" key="3">
    <source>
        <dbReference type="Proteomes" id="UP000207598"/>
    </source>
</evidence>
<dbReference type="InterPro" id="IPR037185">
    <property type="entry name" value="EmrE-like"/>
</dbReference>
<reference evidence="2 3" key="1">
    <citation type="submission" date="2017-05" db="EMBL/GenBank/DDBJ databases">
        <authorList>
            <person name="Song R."/>
            <person name="Chenine A.L."/>
            <person name="Ruprecht R.M."/>
        </authorList>
    </citation>
    <scope>NUCLEOTIDE SEQUENCE [LARGE SCALE GENOMIC DNA]</scope>
    <source>
        <strain evidence="2 3">CECT 8898</strain>
    </source>
</reference>
<keyword evidence="3" id="KW-1185">Reference proteome</keyword>
<dbReference type="Gene3D" id="1.10.3730.20">
    <property type="match status" value="1"/>
</dbReference>
<gene>
    <name evidence="2" type="ORF">MAA8898_03069</name>
</gene>
<keyword evidence="1" id="KW-0812">Transmembrane</keyword>